<gene>
    <name evidence="3" type="ORF">Salat_0979500</name>
</gene>
<evidence type="ECO:0000256" key="1">
    <source>
        <dbReference type="ARBA" id="ARBA00010975"/>
    </source>
</evidence>
<feature type="region of interest" description="Disordered" evidence="2">
    <location>
        <begin position="122"/>
        <end position="175"/>
    </location>
</feature>
<evidence type="ECO:0000256" key="2">
    <source>
        <dbReference type="SAM" id="MobiDB-lite"/>
    </source>
</evidence>
<proteinExistence type="inferred from homology"/>
<accession>A0AAE1YLE3</accession>
<dbReference type="PANTHER" id="PTHR33493:SF2">
    <property type="entry name" value="LATE EMBRYOGENESIS ABUNDANT PROTEIN 46"/>
    <property type="match status" value="1"/>
</dbReference>
<protein>
    <submittedName>
        <fullName evidence="3">Late embryogenesis abundant protein 46</fullName>
    </submittedName>
</protein>
<dbReference type="InterPro" id="IPR005513">
    <property type="entry name" value="LEA_1"/>
</dbReference>
<evidence type="ECO:0000313" key="4">
    <source>
        <dbReference type="Proteomes" id="UP001293254"/>
    </source>
</evidence>
<name>A0AAE1YLE3_9LAMI</name>
<organism evidence="3 4">
    <name type="scientific">Sesamum alatum</name>
    <dbReference type="NCBI Taxonomy" id="300844"/>
    <lineage>
        <taxon>Eukaryota</taxon>
        <taxon>Viridiplantae</taxon>
        <taxon>Streptophyta</taxon>
        <taxon>Embryophyta</taxon>
        <taxon>Tracheophyta</taxon>
        <taxon>Spermatophyta</taxon>
        <taxon>Magnoliopsida</taxon>
        <taxon>eudicotyledons</taxon>
        <taxon>Gunneridae</taxon>
        <taxon>Pentapetalae</taxon>
        <taxon>asterids</taxon>
        <taxon>lamiids</taxon>
        <taxon>Lamiales</taxon>
        <taxon>Pedaliaceae</taxon>
        <taxon>Sesamum</taxon>
    </lineage>
</organism>
<dbReference type="GO" id="GO:0009793">
    <property type="term" value="P:embryo development ending in seed dormancy"/>
    <property type="evidence" value="ECO:0007669"/>
    <property type="project" value="InterPro"/>
</dbReference>
<sequence length="175" mass="17712">MQSAKETASNVAASAKAGMEKTKATVQEKAEKMTTRDPIQKDMATQKKEERIQEAERQKQETRMHNAAAKQTGGQPGYTTGGDFNTGGTGGAGLGHDYTTTGTGGGLGTDYMTTGTEGTGYTAEGGGVLGSDYPQSGMAGTGTTTGTGGARVRHGHQDPKAGGGGMTGYGTGSTY</sequence>
<feature type="compositionally biased region" description="Polar residues" evidence="2">
    <location>
        <begin position="1"/>
        <end position="12"/>
    </location>
</feature>
<feature type="compositionally biased region" description="Gly residues" evidence="2">
    <location>
        <begin position="74"/>
        <end position="90"/>
    </location>
</feature>
<evidence type="ECO:0000313" key="3">
    <source>
        <dbReference type="EMBL" id="KAK4432174.1"/>
    </source>
</evidence>
<dbReference type="Proteomes" id="UP001293254">
    <property type="component" value="Unassembled WGS sequence"/>
</dbReference>
<comment type="similarity">
    <text evidence="1">Belongs to the LEA type 1 family.</text>
</comment>
<reference evidence="3" key="1">
    <citation type="submission" date="2020-06" db="EMBL/GenBank/DDBJ databases">
        <authorList>
            <person name="Li T."/>
            <person name="Hu X."/>
            <person name="Zhang T."/>
            <person name="Song X."/>
            <person name="Zhang H."/>
            <person name="Dai N."/>
            <person name="Sheng W."/>
            <person name="Hou X."/>
            <person name="Wei L."/>
        </authorList>
    </citation>
    <scope>NUCLEOTIDE SEQUENCE</scope>
    <source>
        <strain evidence="3">3651</strain>
        <tissue evidence="3">Leaf</tissue>
    </source>
</reference>
<keyword evidence="4" id="KW-1185">Reference proteome</keyword>
<feature type="compositionally biased region" description="Gly residues" evidence="2">
    <location>
        <begin position="139"/>
        <end position="149"/>
    </location>
</feature>
<comment type="caution">
    <text evidence="3">The sequence shown here is derived from an EMBL/GenBank/DDBJ whole genome shotgun (WGS) entry which is preliminary data.</text>
</comment>
<dbReference type="AlphaFoldDB" id="A0AAE1YLE3"/>
<dbReference type="EMBL" id="JACGWO010000003">
    <property type="protein sequence ID" value="KAK4432174.1"/>
    <property type="molecule type" value="Genomic_DNA"/>
</dbReference>
<dbReference type="PANTHER" id="PTHR33493">
    <property type="entry name" value="LATE EMBRYOGENESIS ABUNDANT PROTEIN 6-RELATED"/>
    <property type="match status" value="1"/>
</dbReference>
<dbReference type="Pfam" id="PF03760">
    <property type="entry name" value="LEA_1"/>
    <property type="match status" value="1"/>
</dbReference>
<reference evidence="3" key="2">
    <citation type="journal article" date="2024" name="Plant">
        <title>Genomic evolution and insights into agronomic trait innovations of Sesamum species.</title>
        <authorList>
            <person name="Miao H."/>
            <person name="Wang L."/>
            <person name="Qu L."/>
            <person name="Liu H."/>
            <person name="Sun Y."/>
            <person name="Le M."/>
            <person name="Wang Q."/>
            <person name="Wei S."/>
            <person name="Zheng Y."/>
            <person name="Lin W."/>
            <person name="Duan Y."/>
            <person name="Cao H."/>
            <person name="Xiong S."/>
            <person name="Wang X."/>
            <person name="Wei L."/>
            <person name="Li C."/>
            <person name="Ma Q."/>
            <person name="Ju M."/>
            <person name="Zhao R."/>
            <person name="Li G."/>
            <person name="Mu C."/>
            <person name="Tian Q."/>
            <person name="Mei H."/>
            <person name="Zhang T."/>
            <person name="Gao T."/>
            <person name="Zhang H."/>
        </authorList>
    </citation>
    <scope>NUCLEOTIDE SEQUENCE</scope>
    <source>
        <strain evidence="3">3651</strain>
    </source>
</reference>
<feature type="compositionally biased region" description="Gly residues" evidence="2">
    <location>
        <begin position="161"/>
        <end position="175"/>
    </location>
</feature>
<feature type="compositionally biased region" description="Basic and acidic residues" evidence="2">
    <location>
        <begin position="18"/>
        <end position="64"/>
    </location>
</feature>
<feature type="region of interest" description="Disordered" evidence="2">
    <location>
        <begin position="1"/>
        <end position="90"/>
    </location>
</feature>